<evidence type="ECO:0000256" key="1">
    <source>
        <dbReference type="SAM" id="MobiDB-lite"/>
    </source>
</evidence>
<proteinExistence type="predicted"/>
<dbReference type="AlphaFoldDB" id="A0A556UYZ2"/>
<feature type="region of interest" description="Disordered" evidence="1">
    <location>
        <begin position="65"/>
        <end position="136"/>
    </location>
</feature>
<reference evidence="2 3" key="1">
    <citation type="journal article" date="2019" name="Genome Biol. Evol.">
        <title>Whole-Genome Sequencing of the Giant Devil Catfish, Bagarius yarrelli.</title>
        <authorList>
            <person name="Jiang W."/>
            <person name="Lv Y."/>
            <person name="Cheng L."/>
            <person name="Yang K."/>
            <person name="Chao B."/>
            <person name="Wang X."/>
            <person name="Li Y."/>
            <person name="Pan X."/>
            <person name="You X."/>
            <person name="Zhang Y."/>
            <person name="Yang J."/>
            <person name="Li J."/>
            <person name="Zhang X."/>
            <person name="Liu S."/>
            <person name="Sun C."/>
            <person name="Yang J."/>
            <person name="Shi Q."/>
        </authorList>
    </citation>
    <scope>NUCLEOTIDE SEQUENCE [LARGE SCALE GENOMIC DNA]</scope>
    <source>
        <strain evidence="2">JWS20170419001</strain>
        <tissue evidence="2">Muscle</tissue>
    </source>
</reference>
<comment type="caution">
    <text evidence="2">The sequence shown here is derived from an EMBL/GenBank/DDBJ whole genome shotgun (WGS) entry which is preliminary data.</text>
</comment>
<feature type="compositionally biased region" description="Polar residues" evidence="1">
    <location>
        <begin position="7"/>
        <end position="22"/>
    </location>
</feature>
<dbReference type="EMBL" id="VCAZ01000079">
    <property type="protein sequence ID" value="TSP79514.1"/>
    <property type="molecule type" value="Genomic_DNA"/>
</dbReference>
<feature type="region of interest" description="Disordered" evidence="1">
    <location>
        <begin position="1"/>
        <end position="22"/>
    </location>
</feature>
<feature type="compositionally biased region" description="Polar residues" evidence="1">
    <location>
        <begin position="70"/>
        <end position="85"/>
    </location>
</feature>
<feature type="compositionally biased region" description="Basic and acidic residues" evidence="1">
    <location>
        <begin position="123"/>
        <end position="136"/>
    </location>
</feature>
<keyword evidence="3" id="KW-1185">Reference proteome</keyword>
<accession>A0A556UYZ2</accession>
<name>A0A556UYZ2_BAGYA</name>
<evidence type="ECO:0000313" key="3">
    <source>
        <dbReference type="Proteomes" id="UP000319801"/>
    </source>
</evidence>
<evidence type="ECO:0000313" key="2">
    <source>
        <dbReference type="EMBL" id="TSP79514.1"/>
    </source>
</evidence>
<protein>
    <submittedName>
        <fullName evidence="2">Uncharacterized protein</fullName>
    </submittedName>
</protein>
<organism evidence="2 3">
    <name type="scientific">Bagarius yarrelli</name>
    <name type="common">Goonch</name>
    <name type="synonym">Bagrus yarrelli</name>
    <dbReference type="NCBI Taxonomy" id="175774"/>
    <lineage>
        <taxon>Eukaryota</taxon>
        <taxon>Metazoa</taxon>
        <taxon>Chordata</taxon>
        <taxon>Craniata</taxon>
        <taxon>Vertebrata</taxon>
        <taxon>Euteleostomi</taxon>
        <taxon>Actinopterygii</taxon>
        <taxon>Neopterygii</taxon>
        <taxon>Teleostei</taxon>
        <taxon>Ostariophysi</taxon>
        <taxon>Siluriformes</taxon>
        <taxon>Sisoridae</taxon>
        <taxon>Sisorinae</taxon>
        <taxon>Bagarius</taxon>
    </lineage>
</organism>
<gene>
    <name evidence="2" type="ORF">Baya_10388</name>
</gene>
<feature type="compositionally biased region" description="Polar residues" evidence="1">
    <location>
        <begin position="101"/>
        <end position="115"/>
    </location>
</feature>
<sequence>MKRLEGLNNNQFPNSPTLSHKTTALHNSTTSLTVSTLQSKSKLAARTEEARFYLSQGNIAVSCLPVRDPSLNNGGQHQPNNSTPYRPTKQDDSVVPGLLNQHGQSSVRNSFTNKPQAPVRYTLGEDSRPAEPRAEEKSSYIIFNEHVIDERNEYC</sequence>
<dbReference type="Proteomes" id="UP000319801">
    <property type="component" value="Unassembled WGS sequence"/>
</dbReference>